<gene>
    <name evidence="6" type="ORF">PHACT_04750</name>
</gene>
<evidence type="ECO:0000313" key="7">
    <source>
        <dbReference type="Proteomes" id="UP000175669"/>
    </source>
</evidence>
<dbReference type="InterPro" id="IPR003439">
    <property type="entry name" value="ABC_transporter-like_ATP-bd"/>
</dbReference>
<accession>A0A1E8CJE2</accession>
<dbReference type="RefSeq" id="WP_070116139.1">
    <property type="nucleotide sequence ID" value="NZ_MASR01000001.1"/>
</dbReference>
<dbReference type="AlphaFoldDB" id="A0A1E8CJE2"/>
<sequence>MTGAGTIEQVLSIAALEKRYGNTRVLAQLDLTVQRGAIHGLVGLNGSGKTTTLECVLGMQTFQAGELTVLGRAPSRLWQGRGDVVGIFDAPSLHPTLTVRQVLEHARLICGQPVRSPAEVETLLGISRYSNYKIKQLSLGNRRRASIAQALIGQPEFIVLDEPFNGLDAGGVDDVLALIRQLNLQHGTTFLLSSHQLAYLENICTDFAILHQGHIALNGSVDTLFRDQHTQLNVRCDQSAKACALLTAMSGISSVTSAGPDEDALLTLTLDNIDAATINSALVHAGIAVAGLELQKPSLAQLFHNIVETH</sequence>
<evidence type="ECO:0000256" key="1">
    <source>
        <dbReference type="ARBA" id="ARBA00005417"/>
    </source>
</evidence>
<dbReference type="STRING" id="1524254.PHACT_04750"/>
<evidence type="ECO:0000256" key="4">
    <source>
        <dbReference type="ARBA" id="ARBA00022840"/>
    </source>
</evidence>
<dbReference type="Pfam" id="PF00005">
    <property type="entry name" value="ABC_tran"/>
    <property type="match status" value="1"/>
</dbReference>
<keyword evidence="7" id="KW-1185">Reference proteome</keyword>
<dbReference type="PANTHER" id="PTHR43335">
    <property type="entry name" value="ABC TRANSPORTER, ATP-BINDING PROTEIN"/>
    <property type="match status" value="1"/>
</dbReference>
<protein>
    <recommendedName>
        <fullName evidence="5">ABC transporter domain-containing protein</fullName>
    </recommendedName>
</protein>
<dbReference type="Gene3D" id="3.40.50.300">
    <property type="entry name" value="P-loop containing nucleotide triphosphate hydrolases"/>
    <property type="match status" value="1"/>
</dbReference>
<dbReference type="InterPro" id="IPR017871">
    <property type="entry name" value="ABC_transporter-like_CS"/>
</dbReference>
<dbReference type="PANTHER" id="PTHR43335:SF4">
    <property type="entry name" value="ABC TRANSPORTER, ATP-BINDING PROTEIN"/>
    <property type="match status" value="1"/>
</dbReference>
<name>A0A1E8CJE2_9GAMM</name>
<organism evidence="6 7">
    <name type="scientific">Pseudohongiella acticola</name>
    <dbReference type="NCBI Taxonomy" id="1524254"/>
    <lineage>
        <taxon>Bacteria</taxon>
        <taxon>Pseudomonadati</taxon>
        <taxon>Pseudomonadota</taxon>
        <taxon>Gammaproteobacteria</taxon>
        <taxon>Pseudomonadales</taxon>
        <taxon>Pseudohongiellaceae</taxon>
        <taxon>Pseudohongiella</taxon>
    </lineage>
</organism>
<keyword evidence="4" id="KW-0067">ATP-binding</keyword>
<dbReference type="GO" id="GO:0016887">
    <property type="term" value="F:ATP hydrolysis activity"/>
    <property type="evidence" value="ECO:0007669"/>
    <property type="project" value="InterPro"/>
</dbReference>
<comment type="caution">
    <text evidence="6">The sequence shown here is derived from an EMBL/GenBank/DDBJ whole genome shotgun (WGS) entry which is preliminary data.</text>
</comment>
<keyword evidence="3" id="KW-0547">Nucleotide-binding</keyword>
<dbReference type="PROSITE" id="PS50893">
    <property type="entry name" value="ABC_TRANSPORTER_2"/>
    <property type="match status" value="1"/>
</dbReference>
<dbReference type="PROSITE" id="PS00211">
    <property type="entry name" value="ABC_TRANSPORTER_1"/>
    <property type="match status" value="1"/>
</dbReference>
<proteinExistence type="inferred from homology"/>
<dbReference type="OrthoDB" id="9775490at2"/>
<dbReference type="InterPro" id="IPR027417">
    <property type="entry name" value="P-loop_NTPase"/>
</dbReference>
<dbReference type="Proteomes" id="UP000175669">
    <property type="component" value="Unassembled WGS sequence"/>
</dbReference>
<evidence type="ECO:0000259" key="5">
    <source>
        <dbReference type="PROSITE" id="PS50893"/>
    </source>
</evidence>
<keyword evidence="2" id="KW-0813">Transport</keyword>
<dbReference type="EMBL" id="MASR01000001">
    <property type="protein sequence ID" value="OFE12528.1"/>
    <property type="molecule type" value="Genomic_DNA"/>
</dbReference>
<comment type="similarity">
    <text evidence="1">Belongs to the ABC transporter superfamily.</text>
</comment>
<reference evidence="7" key="1">
    <citation type="submission" date="2016-07" db="EMBL/GenBank/DDBJ databases">
        <authorList>
            <person name="Florea S."/>
            <person name="Webb J.S."/>
            <person name="Jaromczyk J."/>
            <person name="Schardl C.L."/>
        </authorList>
    </citation>
    <scope>NUCLEOTIDE SEQUENCE [LARGE SCALE GENOMIC DNA]</scope>
    <source>
        <strain evidence="7">KCTC 42131</strain>
    </source>
</reference>
<evidence type="ECO:0000313" key="6">
    <source>
        <dbReference type="EMBL" id="OFE12528.1"/>
    </source>
</evidence>
<dbReference type="GO" id="GO:0005524">
    <property type="term" value="F:ATP binding"/>
    <property type="evidence" value="ECO:0007669"/>
    <property type="project" value="UniProtKB-KW"/>
</dbReference>
<evidence type="ECO:0000256" key="2">
    <source>
        <dbReference type="ARBA" id="ARBA00022448"/>
    </source>
</evidence>
<evidence type="ECO:0000256" key="3">
    <source>
        <dbReference type="ARBA" id="ARBA00022741"/>
    </source>
</evidence>
<feature type="domain" description="ABC transporter" evidence="5">
    <location>
        <begin position="11"/>
        <end position="237"/>
    </location>
</feature>
<dbReference type="SUPFAM" id="SSF52540">
    <property type="entry name" value="P-loop containing nucleoside triphosphate hydrolases"/>
    <property type="match status" value="1"/>
</dbReference>